<evidence type="ECO:0000313" key="2">
    <source>
        <dbReference type="EMBL" id="BCA26662.1"/>
    </source>
</evidence>
<sequence length="241" mass="27494">MASWEVRVSDPRRERLLRLVLCVLVLALPASFFAGGWQQAERAREAVEQRDQLLQQNQEQARELEQLRQRQAVLESGERLGQQANEQSRQAIKMMEEQVFALQQELAVYKGVLAPERQADGLRIRALEVHGTDTPSRYRMRLMLSRVGKDERALAGALSIRILGRQGNKETALLLADLAKDLPKGGVPFSFKYFQAIPDAGRFIELELPEGFVPRRIEVSARVEGQREPLTRTFDWTDEES</sequence>
<organism evidence="2 3">
    <name type="scientific">Metapseudomonas otitidis</name>
    <dbReference type="NCBI Taxonomy" id="319939"/>
    <lineage>
        <taxon>Bacteria</taxon>
        <taxon>Pseudomonadati</taxon>
        <taxon>Pseudomonadota</taxon>
        <taxon>Gammaproteobacteria</taxon>
        <taxon>Pseudomonadales</taxon>
        <taxon>Pseudomonadaceae</taxon>
        <taxon>Metapseudomonas</taxon>
    </lineage>
</organism>
<dbReference type="Proteomes" id="UP000501237">
    <property type="component" value="Chromosome"/>
</dbReference>
<feature type="coiled-coil region" evidence="1">
    <location>
        <begin position="40"/>
        <end position="105"/>
    </location>
</feature>
<evidence type="ECO:0000313" key="3">
    <source>
        <dbReference type="Proteomes" id="UP000501237"/>
    </source>
</evidence>
<dbReference type="Pfam" id="PF20567">
    <property type="entry name" value="DUF6776"/>
    <property type="match status" value="1"/>
</dbReference>
<dbReference type="EMBL" id="AP022642">
    <property type="protein sequence ID" value="BCA26662.1"/>
    <property type="molecule type" value="Genomic_DNA"/>
</dbReference>
<dbReference type="KEGG" id="poj:PtoMrB4_06390"/>
<name>A0A679GCQ5_9GAMM</name>
<accession>A0A679GCQ5</accession>
<keyword evidence="1" id="KW-0175">Coiled coil</keyword>
<dbReference type="InterPro" id="IPR046703">
    <property type="entry name" value="DUF6776"/>
</dbReference>
<protein>
    <submittedName>
        <fullName evidence="2">Uncharacterized protein</fullName>
    </submittedName>
</protein>
<dbReference type="RefSeq" id="WP_232060788.1">
    <property type="nucleotide sequence ID" value="NZ_AP022642.1"/>
</dbReference>
<reference evidence="2 3" key="1">
    <citation type="journal article" date="2020" name="Microbiol. Resour. Announc.">
        <title>Complete genome sequence of Pseudomonas otitidis strain MrB4, isolated from Lake Biwa in Japan.</title>
        <authorList>
            <person name="Miyazaki K."/>
            <person name="Hase E."/>
            <person name="Maruya T."/>
        </authorList>
    </citation>
    <scope>NUCLEOTIDE SEQUENCE [LARGE SCALE GENOMIC DNA]</scope>
    <source>
        <strain evidence="2 3">MrB4</strain>
    </source>
</reference>
<proteinExistence type="predicted"/>
<dbReference type="GeneID" id="57395849"/>
<dbReference type="AlphaFoldDB" id="A0A679GCQ5"/>
<evidence type="ECO:0000256" key="1">
    <source>
        <dbReference type="SAM" id="Coils"/>
    </source>
</evidence>
<gene>
    <name evidence="2" type="ORF">PtoMrB4_06390</name>
</gene>